<keyword evidence="1" id="KW-0805">Transcription regulation</keyword>
<dbReference type="RefSeq" id="WP_228874520.1">
    <property type="nucleotide sequence ID" value="NZ_CAJQYZ010000001.1"/>
</dbReference>
<dbReference type="PROSITE" id="PS50977">
    <property type="entry name" value="HTH_TETR_2"/>
    <property type="match status" value="1"/>
</dbReference>
<evidence type="ECO:0000259" key="5">
    <source>
        <dbReference type="PROSITE" id="PS50977"/>
    </source>
</evidence>
<dbReference type="AlphaFoldDB" id="A0A9N8RRX1"/>
<dbReference type="PANTHER" id="PTHR30055:SF234">
    <property type="entry name" value="HTH-TYPE TRANSCRIPTIONAL REGULATOR BETI"/>
    <property type="match status" value="1"/>
</dbReference>
<dbReference type="PANTHER" id="PTHR30055">
    <property type="entry name" value="HTH-TYPE TRANSCRIPTIONAL REGULATOR RUTR"/>
    <property type="match status" value="1"/>
</dbReference>
<keyword evidence="7" id="KW-1185">Reference proteome</keyword>
<dbReference type="GO" id="GO:0000976">
    <property type="term" value="F:transcription cis-regulatory region binding"/>
    <property type="evidence" value="ECO:0007669"/>
    <property type="project" value="TreeGrafter"/>
</dbReference>
<keyword evidence="2 4" id="KW-0238">DNA-binding</keyword>
<dbReference type="InterPro" id="IPR009057">
    <property type="entry name" value="Homeodomain-like_sf"/>
</dbReference>
<name>A0A9N8RRX1_9BURK</name>
<dbReference type="InterPro" id="IPR001647">
    <property type="entry name" value="HTH_TetR"/>
</dbReference>
<gene>
    <name evidence="6" type="ORF">LMG31841_00453</name>
</gene>
<comment type="caution">
    <text evidence="6">The sequence shown here is derived from an EMBL/GenBank/DDBJ whole genome shotgun (WGS) entry which is preliminary data.</text>
</comment>
<evidence type="ECO:0000256" key="2">
    <source>
        <dbReference type="ARBA" id="ARBA00023125"/>
    </source>
</evidence>
<dbReference type="Pfam" id="PF00440">
    <property type="entry name" value="TetR_N"/>
    <property type="match status" value="1"/>
</dbReference>
<evidence type="ECO:0000313" key="6">
    <source>
        <dbReference type="EMBL" id="CAG4887508.1"/>
    </source>
</evidence>
<evidence type="ECO:0000256" key="4">
    <source>
        <dbReference type="PROSITE-ProRule" id="PRU00335"/>
    </source>
</evidence>
<dbReference type="GO" id="GO:0003700">
    <property type="term" value="F:DNA-binding transcription factor activity"/>
    <property type="evidence" value="ECO:0007669"/>
    <property type="project" value="TreeGrafter"/>
</dbReference>
<dbReference type="EMBL" id="CAJQZC010000001">
    <property type="protein sequence ID" value="CAG4887508.1"/>
    <property type="molecule type" value="Genomic_DNA"/>
</dbReference>
<feature type="DNA-binding region" description="H-T-H motif" evidence="4">
    <location>
        <begin position="42"/>
        <end position="61"/>
    </location>
</feature>
<accession>A0A9N8RRX1</accession>
<dbReference type="SUPFAM" id="SSF46689">
    <property type="entry name" value="Homeodomain-like"/>
    <property type="match status" value="1"/>
</dbReference>
<dbReference type="Proteomes" id="UP000789704">
    <property type="component" value="Unassembled WGS sequence"/>
</dbReference>
<sequence length="212" mass="23901">MNPIDDDTQSSGLRDRHKARTRESILGAVALCLESNGLANLSFAQIAREAGVGESTAFRYFPTRDALLDAFWEWAPKAIHRDQYPRTYEELSARLGPDFVNFDRRESLIRGMLASPVGRDARRKANAPRQKAFRELVDREVGPMPEAERKRLCAAIQLLYSASAWAAFKDYWDMDGREAASAATQAIGVLLDDARRRMRQQKKTGSKPARKT</sequence>
<evidence type="ECO:0000313" key="7">
    <source>
        <dbReference type="Proteomes" id="UP000789704"/>
    </source>
</evidence>
<reference evidence="6" key="1">
    <citation type="submission" date="2021-04" db="EMBL/GenBank/DDBJ databases">
        <authorList>
            <person name="Vanwijnsberghe S."/>
        </authorList>
    </citation>
    <scope>NUCLEOTIDE SEQUENCE</scope>
    <source>
        <strain evidence="6">LMG 31841</strain>
    </source>
</reference>
<feature type="domain" description="HTH tetR-type" evidence="5">
    <location>
        <begin position="19"/>
        <end position="79"/>
    </location>
</feature>
<evidence type="ECO:0000256" key="1">
    <source>
        <dbReference type="ARBA" id="ARBA00023015"/>
    </source>
</evidence>
<proteinExistence type="predicted"/>
<evidence type="ECO:0000256" key="3">
    <source>
        <dbReference type="ARBA" id="ARBA00023163"/>
    </source>
</evidence>
<organism evidence="6 7">
    <name type="scientific">Paraburkholderia saeva</name>
    <dbReference type="NCBI Taxonomy" id="2777537"/>
    <lineage>
        <taxon>Bacteria</taxon>
        <taxon>Pseudomonadati</taxon>
        <taxon>Pseudomonadota</taxon>
        <taxon>Betaproteobacteria</taxon>
        <taxon>Burkholderiales</taxon>
        <taxon>Burkholderiaceae</taxon>
        <taxon>Paraburkholderia</taxon>
    </lineage>
</organism>
<protein>
    <recommendedName>
        <fullName evidence="5">HTH tetR-type domain-containing protein</fullName>
    </recommendedName>
</protein>
<dbReference type="InterPro" id="IPR050109">
    <property type="entry name" value="HTH-type_TetR-like_transc_reg"/>
</dbReference>
<dbReference type="Gene3D" id="1.10.357.10">
    <property type="entry name" value="Tetracycline Repressor, domain 2"/>
    <property type="match status" value="1"/>
</dbReference>
<keyword evidence="3" id="KW-0804">Transcription</keyword>